<organism evidence="1 2">
    <name type="scientific">Phreatobacter oligotrophus</name>
    <dbReference type="NCBI Taxonomy" id="1122261"/>
    <lineage>
        <taxon>Bacteria</taxon>
        <taxon>Pseudomonadati</taxon>
        <taxon>Pseudomonadota</taxon>
        <taxon>Alphaproteobacteria</taxon>
        <taxon>Hyphomicrobiales</taxon>
        <taxon>Phreatobacteraceae</taxon>
        <taxon>Phreatobacter</taxon>
    </lineage>
</organism>
<dbReference type="InterPro" id="IPR021508">
    <property type="entry name" value="Gp17-like"/>
</dbReference>
<dbReference type="InterPro" id="IPR053745">
    <property type="entry name" value="Viral_Tail_Comp_sf"/>
</dbReference>
<dbReference type="EMBL" id="PZZL01000002">
    <property type="protein sequence ID" value="PTM60657.1"/>
    <property type="molecule type" value="Genomic_DNA"/>
</dbReference>
<proteinExistence type="predicted"/>
<keyword evidence="2" id="KW-1185">Reference proteome</keyword>
<dbReference type="AlphaFoldDB" id="A0A2T4ZFG7"/>
<protein>
    <submittedName>
        <fullName evidence="1">Uncharacterized protein DUF3168</fullName>
    </submittedName>
</protein>
<comment type="caution">
    <text evidence="1">The sequence shown here is derived from an EMBL/GenBank/DDBJ whole genome shotgun (WGS) entry which is preliminary data.</text>
</comment>
<dbReference type="Proteomes" id="UP000241808">
    <property type="component" value="Unassembled WGS sequence"/>
</dbReference>
<dbReference type="Pfam" id="PF11367">
    <property type="entry name" value="Tail_completion_gp17"/>
    <property type="match status" value="1"/>
</dbReference>
<evidence type="ECO:0000313" key="2">
    <source>
        <dbReference type="Proteomes" id="UP000241808"/>
    </source>
</evidence>
<reference evidence="1 2" key="1">
    <citation type="submission" date="2018-04" db="EMBL/GenBank/DDBJ databases">
        <title>Genomic Encyclopedia of Archaeal and Bacterial Type Strains, Phase II (KMG-II): from individual species to whole genera.</title>
        <authorList>
            <person name="Goeker M."/>
        </authorList>
    </citation>
    <scope>NUCLEOTIDE SEQUENCE [LARGE SCALE GENOMIC DNA]</scope>
    <source>
        <strain evidence="1 2">DSM 25521</strain>
    </source>
</reference>
<accession>A0A2T4ZFG7</accession>
<dbReference type="RefSeq" id="WP_108174617.1">
    <property type="nucleotide sequence ID" value="NZ_PZZL01000002.1"/>
</dbReference>
<name>A0A2T4ZFG7_9HYPH</name>
<gene>
    <name evidence="1" type="ORF">C8P69_10239</name>
</gene>
<evidence type="ECO:0000313" key="1">
    <source>
        <dbReference type="EMBL" id="PTM60657.1"/>
    </source>
</evidence>
<dbReference type="Gene3D" id="3.30.2000.30">
    <property type="match status" value="1"/>
</dbReference>
<sequence>MSAPASLALRRALHDGLLAHAPLVAVLGGPKVWDEPPRAATFPYVTLGEARTTDWSTGDGVGHEHAITLHVWSRQGGQSEAHLVAGELVAALEAVPLTPEGLRLVNLRFATADIRREPDGRTWHGVVRFRAVTEPG</sequence>
<dbReference type="OrthoDB" id="7630456at2"/>